<dbReference type="PANTHER" id="PTHR43569:SF2">
    <property type="entry name" value="AMIDOHYDROLASE-RELATED DOMAIN-CONTAINING PROTEIN"/>
    <property type="match status" value="1"/>
</dbReference>
<proteinExistence type="inferred from homology"/>
<dbReference type="CDD" id="cd01292">
    <property type="entry name" value="metallo-dependent_hydrolases"/>
    <property type="match status" value="1"/>
</dbReference>
<evidence type="ECO:0000313" key="4">
    <source>
        <dbReference type="Proteomes" id="UP000233332"/>
    </source>
</evidence>
<dbReference type="InterPro" id="IPR006680">
    <property type="entry name" value="Amidohydro-rel"/>
</dbReference>
<dbReference type="EMBL" id="NXGX01000001">
    <property type="protein sequence ID" value="PKR60203.1"/>
    <property type="molecule type" value="Genomic_DNA"/>
</dbReference>
<dbReference type="SUPFAM" id="SSF51556">
    <property type="entry name" value="Metallo-dependent hydrolases"/>
    <property type="match status" value="1"/>
</dbReference>
<evidence type="ECO:0000259" key="2">
    <source>
        <dbReference type="Pfam" id="PF04909"/>
    </source>
</evidence>
<accession>A0A2N3LBH6</accession>
<dbReference type="InterPro" id="IPR032466">
    <property type="entry name" value="Metal_Hydrolase"/>
</dbReference>
<dbReference type="InterPro" id="IPR052350">
    <property type="entry name" value="Metallo-dep_Lactonases"/>
</dbReference>
<organism evidence="3 4">
    <name type="scientific">Thalassospira lohafexi</name>
    <dbReference type="NCBI Taxonomy" id="744227"/>
    <lineage>
        <taxon>Bacteria</taxon>
        <taxon>Pseudomonadati</taxon>
        <taxon>Pseudomonadota</taxon>
        <taxon>Alphaproteobacteria</taxon>
        <taxon>Rhodospirillales</taxon>
        <taxon>Thalassospiraceae</taxon>
        <taxon>Thalassospira</taxon>
    </lineage>
</organism>
<evidence type="ECO:0000313" key="3">
    <source>
        <dbReference type="EMBL" id="PKR60203.1"/>
    </source>
</evidence>
<reference evidence="3 4" key="1">
    <citation type="submission" date="2017-09" db="EMBL/GenBank/DDBJ databases">
        <title>Biodiversity and function of Thalassospira species in the particle-attached aromatic-hydrocarbon-degrading consortia from the surface seawater of the China South Sea.</title>
        <authorList>
            <person name="Dong C."/>
            <person name="Lai Q."/>
            <person name="Shao Z."/>
        </authorList>
    </citation>
    <scope>NUCLEOTIDE SEQUENCE [LARGE SCALE GENOMIC DNA]</scope>
    <source>
        <strain evidence="3 4">139Z-12</strain>
    </source>
</reference>
<sequence>MFIDTHLHLVSRQLITYPWLTDVPALNRDWTYDEYESTAKRIGIAGVLHMEVDCAPEFIETENALIADLMARPGSLMRGAISSARPEAEDFTSFLDRLDPKVVKGIRRVLHVVPDELSQDTGFRANVGLIGKKGLPFDICVSQRQLELAIDLADACPNTVFVLDHCGVPDIAGDGYKDWEKSITRLAERPHVNAKISGISAYAAPDWTLETLRPYVEHIIESFGWDRVVWGSDSPVCTLNSSLDQWMAATQALIAGASETERAAFASGNAKRIWNI</sequence>
<dbReference type="AlphaFoldDB" id="A0A2N3LBH6"/>
<keyword evidence="4" id="KW-1185">Reference proteome</keyword>
<dbReference type="Proteomes" id="UP000233332">
    <property type="component" value="Unassembled WGS sequence"/>
</dbReference>
<feature type="domain" description="Amidohydrolase-related" evidence="2">
    <location>
        <begin position="3"/>
        <end position="275"/>
    </location>
</feature>
<evidence type="ECO:0000256" key="1">
    <source>
        <dbReference type="ARBA" id="ARBA00038310"/>
    </source>
</evidence>
<comment type="similarity">
    <text evidence="1">Belongs to the metallo-dependent hydrolases superfamily.</text>
</comment>
<protein>
    <submittedName>
        <fullName evidence="3">Amidohydrolase</fullName>
    </submittedName>
</protein>
<dbReference type="Pfam" id="PF04909">
    <property type="entry name" value="Amidohydro_2"/>
    <property type="match status" value="1"/>
</dbReference>
<name>A0A2N3LBH6_9PROT</name>
<gene>
    <name evidence="3" type="ORF">COO92_02245</name>
</gene>
<keyword evidence="3" id="KW-0378">Hydrolase</keyword>
<dbReference type="GO" id="GO:0016787">
    <property type="term" value="F:hydrolase activity"/>
    <property type="evidence" value="ECO:0007669"/>
    <property type="project" value="UniProtKB-KW"/>
</dbReference>
<dbReference type="PANTHER" id="PTHR43569">
    <property type="entry name" value="AMIDOHYDROLASE"/>
    <property type="match status" value="1"/>
</dbReference>
<dbReference type="RefSeq" id="WP_101299514.1">
    <property type="nucleotide sequence ID" value="NZ_NXGX01000001.1"/>
</dbReference>
<dbReference type="Gene3D" id="3.20.20.140">
    <property type="entry name" value="Metal-dependent hydrolases"/>
    <property type="match status" value="1"/>
</dbReference>
<comment type="caution">
    <text evidence="3">The sequence shown here is derived from an EMBL/GenBank/DDBJ whole genome shotgun (WGS) entry which is preliminary data.</text>
</comment>